<dbReference type="CDD" id="cd17932">
    <property type="entry name" value="DEXQc_UvrD"/>
    <property type="match status" value="1"/>
</dbReference>
<evidence type="ECO:0000313" key="16">
    <source>
        <dbReference type="Proteomes" id="UP000245390"/>
    </source>
</evidence>
<dbReference type="Gene3D" id="3.30.420.10">
    <property type="entry name" value="Ribonuclease H-like superfamily/Ribonuclease H"/>
    <property type="match status" value="1"/>
</dbReference>
<evidence type="ECO:0000313" key="15">
    <source>
        <dbReference type="EMBL" id="PWK57610.1"/>
    </source>
</evidence>
<sequence length="1825" mass="203418">MADGVHPQAARAEALLQRCVSIDLEIDPKTNRLQTFAGVRFGHDESFVFRRGNAPEALNSLDRYTEACEFVLGHNFISFDAPHLSAAKGDLRLLRKPIIDTLWLNPLAFPRNPYHHLVKHYQDGRLQAGHVNDPELDAKLVFAVLENQIQALSDLERADPEAAGVYHFLTTAHEGHAGFDAVFQHLRGAPRPGLAEAQAAIRGRLRGEACVLQTEAVVMDAERHGWPLAYALAWISVAGGDSVMPPWVRHQFPEASRLVRRLRDTPCIDPGCEWCRAQNDPRSLLKRWFGFDGFRPIPEGPDGRPLQETIVATAIAKTPVLGILPTGTGKSVCYQLPALSQFTKTGALTVVISPLVALMADQVEGMRRQGITSCVTINGMLSLPERQEALNQVRLGDAAILLISPEQLRSTSVRSVLSQREVGYWVLDEAHCVSKWGHDFRPDYRYVGRFIREYSGEEAPAPIICLTATAKPDVIRDITAHFRERLGATLELLDGGAVRDNLSFEIIPTDKGKKLGDMVMVLEDALPAQGSSGAIVYCSTRSTTERVAAFLQERGFSAAHYHAGLTPEEKRDVQKQFAEGELRVIAATNAFGMGIDKPDIRLVVHHDIPGSLENYLQEAGRAGRDRDHARCVLLFSRDDVERQFSLSARSRLEKREIGGILKSLRRLDRRTRQKGEVVATPGEIVREEKDLEFERDSATDDTRVKTAVSWLEEAVLLKREENRVRVFPSSLRVRTLEEAAKIIATADATEGYRMKLTALVQSLMTASPDQGLSTDELCGMSGFPPGLMRKALNDLETLGIASNDTAITIFVHLGVEDSSEKRLLEANSLEKDLIDKLREFAPDLDLGAASTLNLKLASQGLRDAGHAAVRPDIVDKLVRGIARDGRDDGDGIGSFQVRKIDREHLTIRMQRTWQALSVTAQLRRLAGRVILSALQTVAPDKIRGKDIQVETTLGALMVSLRSDLELSSAVTDPTKLLDRALLWLHEQGVVTLGKGLTIFRPAMTIHLAPGTQAFTEADFEPLKLHYQEQVLQAHIMGAYAERGLTSMSDALKLAEDYFTQDRDDFVQKWLPGRSAELRRQTTPASWRTIVEDLGNTTQARIVADDREQTNVLVLAGPGSGKTRVLVHRIAYLIRVKRENPRGILALVYNRHAATEIRRRLHDLIGDDARGVTISTCHGLAMRMVGASFAKRAEKVESIDFDEVMAQAVALLKGDGLSRDEAEAQRETLIEGYRWILVDEYQDIGPEEYELIAAVAGRSVEDEDRRLSLFAVGDDDQNIYAFTGASVEFIRRFEEDYKAQPSHLIENYRSTANIIRASNHVIAPAAERMKAGHDIAVNRARREDRPGGALERLDSVGRGRVQVFKDAGDQFAQAVLAVEELERLSKIVSDWSWARTAIIAREWRYLQPVRSYCEARGIPVQTANADPPNFWRLRETQTLVAWLRGRERSGLHVSELAAWMEAQPEGPWWSILREGVDDFVREVGDRETDRKDVLEWLAEWGRDIRKRQSGLLLLSAHRAKGLEFDDVVVLDGGWDKRSSGEDRDAARRLYYVAMTRARRSLALVAMNYSHAILDGLNDDAFLIRARRREAVDVSECLKLYRTLDPSEVDLSFAGRLHDGNPTLGAMERLGTEDALQLVQRGDLWLMTDRAGTAVCRLAKKFAPPAGASFLHGSVYAISTRFREDSAEEYHEYLRRETWSVVLPELVFGPAHQTELVASPIERKRDVPSADEDRTLELQRILRASVRASSSWDELQAALRVEGLELVPRGGGLVLRSLSHRSDVRKASDLGYAYARLIKRFGGGFPGHPATWLVERVLGDESGSVVE</sequence>
<dbReference type="SUPFAM" id="SSF52540">
    <property type="entry name" value="P-loop containing nucleoside triphosphate hydrolases"/>
    <property type="match status" value="2"/>
</dbReference>
<dbReference type="GO" id="GO:0006281">
    <property type="term" value="P:DNA repair"/>
    <property type="evidence" value="ECO:0007669"/>
    <property type="project" value="TreeGrafter"/>
</dbReference>
<dbReference type="Pfam" id="PF13245">
    <property type="entry name" value="AAA_19"/>
    <property type="match status" value="1"/>
</dbReference>
<dbReference type="PROSITE" id="PS51192">
    <property type="entry name" value="HELICASE_ATP_BIND_1"/>
    <property type="match status" value="1"/>
</dbReference>
<dbReference type="SMART" id="SM00487">
    <property type="entry name" value="DEXDc"/>
    <property type="match status" value="1"/>
</dbReference>
<evidence type="ECO:0000259" key="12">
    <source>
        <dbReference type="PROSITE" id="PS51192"/>
    </source>
</evidence>
<dbReference type="SMART" id="SM00490">
    <property type="entry name" value="HELICc"/>
    <property type="match status" value="1"/>
</dbReference>
<dbReference type="PANTHER" id="PTHR13710:SF105">
    <property type="entry name" value="ATP-DEPENDENT DNA HELICASE Q1"/>
    <property type="match status" value="1"/>
</dbReference>
<dbReference type="EC" id="5.6.2.4" evidence="9"/>
<dbReference type="GO" id="GO:0003677">
    <property type="term" value="F:DNA binding"/>
    <property type="evidence" value="ECO:0007669"/>
    <property type="project" value="UniProtKB-KW"/>
</dbReference>
<dbReference type="GO" id="GO:0016787">
    <property type="term" value="F:hydrolase activity"/>
    <property type="evidence" value="ECO:0007669"/>
    <property type="project" value="UniProtKB-UniRule"/>
</dbReference>
<dbReference type="InterPro" id="IPR012337">
    <property type="entry name" value="RNaseH-like_sf"/>
</dbReference>
<evidence type="ECO:0000256" key="2">
    <source>
        <dbReference type="ARBA" id="ARBA00022741"/>
    </source>
</evidence>
<keyword evidence="16" id="KW-1185">Reference proteome</keyword>
<feature type="domain" description="UvrD-like helicase ATP-binding" evidence="14">
    <location>
        <begin position="1094"/>
        <end position="1310"/>
    </location>
</feature>
<dbReference type="KEGG" id="salo:EF888_12885"/>
<keyword evidence="7" id="KW-0413">Isomerase</keyword>
<evidence type="ECO:0000256" key="8">
    <source>
        <dbReference type="ARBA" id="ARBA00034617"/>
    </source>
</evidence>
<evidence type="ECO:0000256" key="6">
    <source>
        <dbReference type="ARBA" id="ARBA00023125"/>
    </source>
</evidence>
<gene>
    <name evidence="15" type="ORF">C8D95_102255</name>
</gene>
<dbReference type="InterPro" id="IPR036397">
    <property type="entry name" value="RNaseH_sf"/>
</dbReference>
<evidence type="ECO:0000256" key="5">
    <source>
        <dbReference type="ARBA" id="ARBA00022840"/>
    </source>
</evidence>
<feature type="domain" description="Helicase ATP-binding" evidence="12">
    <location>
        <begin position="311"/>
        <end position="488"/>
    </location>
</feature>
<evidence type="ECO:0000256" key="1">
    <source>
        <dbReference type="ARBA" id="ARBA00005446"/>
    </source>
</evidence>
<dbReference type="PROSITE" id="PS50206">
    <property type="entry name" value="RHODANESE_3"/>
    <property type="match status" value="1"/>
</dbReference>
<feature type="binding site" evidence="10">
    <location>
        <begin position="1115"/>
        <end position="1122"/>
    </location>
    <ligand>
        <name>ATP</name>
        <dbReference type="ChEBI" id="CHEBI:30616"/>
    </ligand>
</feature>
<dbReference type="Pfam" id="PF00270">
    <property type="entry name" value="DEAD"/>
    <property type="match status" value="1"/>
</dbReference>
<keyword evidence="3 10" id="KW-0378">Hydrolase</keyword>
<dbReference type="PROSITE" id="PS51194">
    <property type="entry name" value="HELICASE_CTER"/>
    <property type="match status" value="1"/>
</dbReference>
<comment type="caution">
    <text evidence="15">The sequence shown here is derived from an EMBL/GenBank/DDBJ whole genome shotgun (WGS) entry which is preliminary data.</text>
</comment>
<dbReference type="GO" id="GO:0005737">
    <property type="term" value="C:cytoplasm"/>
    <property type="evidence" value="ECO:0007669"/>
    <property type="project" value="TreeGrafter"/>
</dbReference>
<dbReference type="Gene3D" id="3.40.50.300">
    <property type="entry name" value="P-loop containing nucleotide triphosphate hydrolases"/>
    <property type="match status" value="5"/>
</dbReference>
<keyword evidence="6" id="KW-0238">DNA-binding</keyword>
<dbReference type="InterPro" id="IPR014001">
    <property type="entry name" value="Helicase_ATP-bd"/>
</dbReference>
<dbReference type="PROSITE" id="PS51198">
    <property type="entry name" value="UVRD_HELICASE_ATP_BIND"/>
    <property type="match status" value="1"/>
</dbReference>
<dbReference type="GO" id="GO:0005694">
    <property type="term" value="C:chromosome"/>
    <property type="evidence" value="ECO:0007669"/>
    <property type="project" value="TreeGrafter"/>
</dbReference>
<comment type="similarity">
    <text evidence="1">Belongs to the helicase family. RecQ subfamily.</text>
</comment>
<dbReference type="InterPro" id="IPR027417">
    <property type="entry name" value="P-loop_NTPase"/>
</dbReference>
<dbReference type="GO" id="GO:0006310">
    <property type="term" value="P:DNA recombination"/>
    <property type="evidence" value="ECO:0007669"/>
    <property type="project" value="InterPro"/>
</dbReference>
<dbReference type="SUPFAM" id="SSF53098">
    <property type="entry name" value="Ribonuclease H-like"/>
    <property type="match status" value="1"/>
</dbReference>
<name>A0A316GE02_9RHOB</name>
<dbReference type="NCBIfam" id="TIGR00614">
    <property type="entry name" value="recQ_fam"/>
    <property type="match status" value="1"/>
</dbReference>
<dbReference type="GO" id="GO:0043138">
    <property type="term" value="F:3'-5' DNA helicase activity"/>
    <property type="evidence" value="ECO:0007669"/>
    <property type="project" value="UniProtKB-EC"/>
</dbReference>
<evidence type="ECO:0000256" key="10">
    <source>
        <dbReference type="PROSITE-ProRule" id="PRU00560"/>
    </source>
</evidence>
<reference evidence="15 16" key="1">
    <citation type="submission" date="2018-05" db="EMBL/GenBank/DDBJ databases">
        <title>Genomic Encyclopedia of Type Strains, Phase IV (KMG-IV): sequencing the most valuable type-strain genomes for metagenomic binning, comparative biology and taxonomic classification.</title>
        <authorList>
            <person name="Goeker M."/>
        </authorList>
    </citation>
    <scope>NUCLEOTIDE SEQUENCE [LARGE SCALE GENOMIC DNA]</scope>
    <source>
        <strain evidence="15 16">DSM 103371</strain>
    </source>
</reference>
<evidence type="ECO:0000256" key="9">
    <source>
        <dbReference type="ARBA" id="ARBA00034808"/>
    </source>
</evidence>
<keyword evidence="4 10" id="KW-0347">Helicase</keyword>
<evidence type="ECO:0000259" key="13">
    <source>
        <dbReference type="PROSITE" id="PS51194"/>
    </source>
</evidence>
<dbReference type="Pfam" id="PF13538">
    <property type="entry name" value="UvrD_C_2"/>
    <property type="match status" value="1"/>
</dbReference>
<evidence type="ECO:0000259" key="14">
    <source>
        <dbReference type="PROSITE" id="PS51198"/>
    </source>
</evidence>
<feature type="domain" description="Rhodanese" evidence="11">
    <location>
        <begin position="535"/>
        <end position="569"/>
    </location>
</feature>
<dbReference type="GO" id="GO:0009378">
    <property type="term" value="F:four-way junction helicase activity"/>
    <property type="evidence" value="ECO:0007669"/>
    <property type="project" value="TreeGrafter"/>
</dbReference>
<dbReference type="EMBL" id="QGGV01000002">
    <property type="protein sequence ID" value="PWK57610.1"/>
    <property type="molecule type" value="Genomic_DNA"/>
</dbReference>
<protein>
    <recommendedName>
        <fullName evidence="9">DNA 3'-5' helicase</fullName>
        <ecNumber evidence="9">5.6.2.4</ecNumber>
    </recommendedName>
</protein>
<dbReference type="InterPro" id="IPR011545">
    <property type="entry name" value="DEAD/DEAH_box_helicase_dom"/>
</dbReference>
<dbReference type="Proteomes" id="UP000245390">
    <property type="component" value="Unassembled WGS sequence"/>
</dbReference>
<evidence type="ECO:0000256" key="3">
    <source>
        <dbReference type="ARBA" id="ARBA00022801"/>
    </source>
</evidence>
<dbReference type="InterPro" id="IPR027785">
    <property type="entry name" value="UvrD-like_helicase_C"/>
</dbReference>
<dbReference type="RefSeq" id="WP_109758211.1">
    <property type="nucleotide sequence ID" value="NZ_CP034588.1"/>
</dbReference>
<comment type="catalytic activity">
    <reaction evidence="8">
        <text>Couples ATP hydrolysis with the unwinding of duplex DNA by translocating in the 3'-5' direction.</text>
        <dbReference type="EC" id="5.6.2.4"/>
    </reaction>
</comment>
<evidence type="ECO:0000256" key="4">
    <source>
        <dbReference type="ARBA" id="ARBA00022806"/>
    </source>
</evidence>
<dbReference type="CDD" id="cd18794">
    <property type="entry name" value="SF2_C_RecQ"/>
    <property type="match status" value="1"/>
</dbReference>
<dbReference type="OrthoDB" id="9760034at2"/>
<dbReference type="InterPro" id="IPR001763">
    <property type="entry name" value="Rhodanese-like_dom"/>
</dbReference>
<organism evidence="15 16">
    <name type="scientific">Silicimonas algicola</name>
    <dbReference type="NCBI Taxonomy" id="1826607"/>
    <lineage>
        <taxon>Bacteria</taxon>
        <taxon>Pseudomonadati</taxon>
        <taxon>Pseudomonadota</taxon>
        <taxon>Alphaproteobacteria</taxon>
        <taxon>Rhodobacterales</taxon>
        <taxon>Paracoccaceae</taxon>
    </lineage>
</organism>
<dbReference type="Pfam" id="PF00271">
    <property type="entry name" value="Helicase_C"/>
    <property type="match status" value="1"/>
</dbReference>
<dbReference type="PANTHER" id="PTHR13710">
    <property type="entry name" value="DNA HELICASE RECQ FAMILY MEMBER"/>
    <property type="match status" value="1"/>
</dbReference>
<feature type="domain" description="Helicase C-terminal" evidence="13">
    <location>
        <begin position="514"/>
        <end position="668"/>
    </location>
</feature>
<dbReference type="InterPro" id="IPR014016">
    <property type="entry name" value="UvrD-like_ATP-bd"/>
</dbReference>
<dbReference type="InterPro" id="IPR001650">
    <property type="entry name" value="Helicase_C-like"/>
</dbReference>
<evidence type="ECO:0000256" key="7">
    <source>
        <dbReference type="ARBA" id="ARBA00023235"/>
    </source>
</evidence>
<accession>A0A316GE02</accession>
<dbReference type="GO" id="GO:0005524">
    <property type="term" value="F:ATP binding"/>
    <property type="evidence" value="ECO:0007669"/>
    <property type="project" value="UniProtKB-UniRule"/>
</dbReference>
<proteinExistence type="inferred from homology"/>
<dbReference type="InterPro" id="IPR004589">
    <property type="entry name" value="DNA_helicase_ATP-dep_RecQ"/>
</dbReference>
<keyword evidence="5 10" id="KW-0067">ATP-binding</keyword>
<evidence type="ECO:0000259" key="11">
    <source>
        <dbReference type="PROSITE" id="PS50206"/>
    </source>
</evidence>
<keyword evidence="2 10" id="KW-0547">Nucleotide-binding</keyword>